<dbReference type="InterPro" id="IPR005674">
    <property type="entry name" value="CocE/Ser_esterase"/>
</dbReference>
<dbReference type="Gene3D" id="1.10.3020.10">
    <property type="entry name" value="alpha-amino acid ester hydrolase ( Helical cap domain)"/>
    <property type="match status" value="1"/>
</dbReference>
<dbReference type="InterPro" id="IPR029058">
    <property type="entry name" value="AB_hydrolase_fold"/>
</dbReference>
<evidence type="ECO:0000313" key="3">
    <source>
        <dbReference type="EMBL" id="QDT18826.1"/>
    </source>
</evidence>
<dbReference type="InterPro" id="IPR000383">
    <property type="entry name" value="Xaa-Pro-like_dom"/>
</dbReference>
<dbReference type="Pfam" id="PF02129">
    <property type="entry name" value="Peptidase_S15"/>
    <property type="match status" value="1"/>
</dbReference>
<dbReference type="NCBIfam" id="TIGR00976">
    <property type="entry name" value="CocE_NonD"/>
    <property type="match status" value="1"/>
</dbReference>
<dbReference type="PANTHER" id="PTHR43056:SF10">
    <property type="entry name" value="COCE_NOND FAMILY, PUTATIVE (AFU_ORTHOLOGUE AFUA_7G00600)-RELATED"/>
    <property type="match status" value="1"/>
</dbReference>
<dbReference type="InterPro" id="IPR008979">
    <property type="entry name" value="Galactose-bd-like_sf"/>
</dbReference>
<name>A0A517PHH5_9PLAN</name>
<accession>A0A517PHH5</accession>
<dbReference type="Proteomes" id="UP000320421">
    <property type="component" value="Chromosome"/>
</dbReference>
<sequence>MFCIALLMLPASSRRNKTMPASRLLRRSLAGMTLFVFALLISTLPALAAERGPYAVEVRKNVMVPMRDGVKLATDVYLPVEDGDVLDGKLPTILERRPYNKNGCKSSGMYYASHGYAFVAQDTRGRYASEGVWHMLTDDGRDGVDTAAWIGEQPWSNAEIGMIGTSYVGGTQHALAMEKAPELKTVIPVDAMSNLGYASMRNGGAFELRFWNWIYLNAGKGSRQSHDAGTAAVLKEMAENRMEYLHRLPLRKGMTPLKLASEYEDWLVAGMQHGANDDFWIQNNIIDYPEKYKDIPVYLVSGWYDSWSSNNTANFQVLSKTIKGPVYMIMGPWIHGQQGAYSHGQVTFGKAAAIADPLGWRKEWYDHWLKGKENSVGKAAPFETPVRIFVMGTGDGSKTVDGKLNHGGYWRNEQEWPLERTVYTKFHLQPAGGLATDAPEVQAAKTSLLFDPENPVPTIGGNISSGNDILVQGGWDQKGSEKIWNFTHPTPLSARDDVLVFQTEPLKEDLEVTGELAVKLWISSSAVDTDFTAKLIDVYPPSSDFPGGFDLNIGDGIIRTRFRDSLKEEKLMEPGEIYPVTIKLYPTSNVFKKGHRIRVDISSSNFPRFDVNPNTGEPLNDNRLKQTAVNTVYHDAAHPSHILLPVIPKGD</sequence>
<dbReference type="InterPro" id="IPR050585">
    <property type="entry name" value="Xaa-Pro_dipeptidyl-ppase/CocE"/>
</dbReference>
<dbReference type="Pfam" id="PF08530">
    <property type="entry name" value="PepX_C"/>
    <property type="match status" value="1"/>
</dbReference>
<keyword evidence="1 3" id="KW-0378">Hydrolase</keyword>
<dbReference type="SUPFAM" id="SSF53474">
    <property type="entry name" value="alpha/beta-Hydrolases"/>
    <property type="match status" value="1"/>
</dbReference>
<keyword evidence="4" id="KW-1185">Reference proteome</keyword>
<dbReference type="GO" id="GO:0008239">
    <property type="term" value="F:dipeptidyl-peptidase activity"/>
    <property type="evidence" value="ECO:0007669"/>
    <property type="project" value="InterPro"/>
</dbReference>
<feature type="domain" description="Xaa-Pro dipeptidyl-peptidase C-terminal" evidence="2">
    <location>
        <begin position="362"/>
        <end position="643"/>
    </location>
</feature>
<evidence type="ECO:0000256" key="1">
    <source>
        <dbReference type="ARBA" id="ARBA00022801"/>
    </source>
</evidence>
<evidence type="ECO:0000313" key="4">
    <source>
        <dbReference type="Proteomes" id="UP000320421"/>
    </source>
</evidence>
<dbReference type="PANTHER" id="PTHR43056">
    <property type="entry name" value="PEPTIDASE S9 PROLYL OLIGOPEPTIDASE"/>
    <property type="match status" value="1"/>
</dbReference>
<dbReference type="AlphaFoldDB" id="A0A517PHH5"/>
<reference evidence="3 4" key="1">
    <citation type="submission" date="2019-02" db="EMBL/GenBank/DDBJ databases">
        <title>Deep-cultivation of Planctomycetes and their phenomic and genomic characterization uncovers novel biology.</title>
        <authorList>
            <person name="Wiegand S."/>
            <person name="Jogler M."/>
            <person name="Boedeker C."/>
            <person name="Pinto D."/>
            <person name="Vollmers J."/>
            <person name="Rivas-Marin E."/>
            <person name="Kohn T."/>
            <person name="Peeters S.H."/>
            <person name="Heuer A."/>
            <person name="Rast P."/>
            <person name="Oberbeckmann S."/>
            <person name="Bunk B."/>
            <person name="Jeske O."/>
            <person name="Meyerdierks A."/>
            <person name="Storesund J.E."/>
            <person name="Kallscheuer N."/>
            <person name="Luecker S."/>
            <person name="Lage O.M."/>
            <person name="Pohl T."/>
            <person name="Merkel B.J."/>
            <person name="Hornburger P."/>
            <person name="Mueller R.-W."/>
            <person name="Bruemmer F."/>
            <person name="Labrenz M."/>
            <person name="Spormann A.M."/>
            <person name="Op den Camp H."/>
            <person name="Overmann J."/>
            <person name="Amann R."/>
            <person name="Jetten M.S.M."/>
            <person name="Mascher T."/>
            <person name="Medema M.H."/>
            <person name="Devos D.P."/>
            <person name="Kaster A.-K."/>
            <person name="Ovreas L."/>
            <person name="Rohde M."/>
            <person name="Galperin M.Y."/>
            <person name="Jogler C."/>
        </authorList>
    </citation>
    <scope>NUCLEOTIDE SEQUENCE [LARGE SCALE GENOMIC DNA]</scope>
    <source>
        <strain evidence="3 4">HG66A1</strain>
    </source>
</reference>
<dbReference type="EMBL" id="CP036266">
    <property type="protein sequence ID" value="QDT18826.1"/>
    <property type="molecule type" value="Genomic_DNA"/>
</dbReference>
<organism evidence="3 4">
    <name type="scientific">Gimesia chilikensis</name>
    <dbReference type="NCBI Taxonomy" id="2605989"/>
    <lineage>
        <taxon>Bacteria</taxon>
        <taxon>Pseudomonadati</taxon>
        <taxon>Planctomycetota</taxon>
        <taxon>Planctomycetia</taxon>
        <taxon>Planctomycetales</taxon>
        <taxon>Planctomycetaceae</taxon>
        <taxon>Gimesia</taxon>
    </lineage>
</organism>
<protein>
    <submittedName>
        <fullName evidence="3">Cocaine esterase</fullName>
        <ecNumber evidence="3">3.1.1.84</ecNumber>
    </submittedName>
</protein>
<dbReference type="SMART" id="SM00939">
    <property type="entry name" value="PepX_C"/>
    <property type="match status" value="1"/>
</dbReference>
<gene>
    <name evidence="3" type="primary">cocE_1</name>
    <name evidence="3" type="ORF">HG66A1_05880</name>
</gene>
<evidence type="ECO:0000259" key="2">
    <source>
        <dbReference type="SMART" id="SM00939"/>
    </source>
</evidence>
<dbReference type="Gene3D" id="3.40.50.1820">
    <property type="entry name" value="alpha/beta hydrolase"/>
    <property type="match status" value="1"/>
</dbReference>
<dbReference type="SUPFAM" id="SSF49785">
    <property type="entry name" value="Galactose-binding domain-like"/>
    <property type="match status" value="1"/>
</dbReference>
<dbReference type="EC" id="3.1.1.84" evidence="3"/>
<dbReference type="InterPro" id="IPR013736">
    <property type="entry name" value="Xaa-Pro_dipept_C"/>
</dbReference>
<proteinExistence type="predicted"/>
<dbReference type="Gene3D" id="2.60.120.260">
    <property type="entry name" value="Galactose-binding domain-like"/>
    <property type="match status" value="1"/>
</dbReference>